<organism evidence="2 3">
    <name type="scientific">Leersia perrieri</name>
    <dbReference type="NCBI Taxonomy" id="77586"/>
    <lineage>
        <taxon>Eukaryota</taxon>
        <taxon>Viridiplantae</taxon>
        <taxon>Streptophyta</taxon>
        <taxon>Embryophyta</taxon>
        <taxon>Tracheophyta</taxon>
        <taxon>Spermatophyta</taxon>
        <taxon>Magnoliopsida</taxon>
        <taxon>Liliopsida</taxon>
        <taxon>Poales</taxon>
        <taxon>Poaceae</taxon>
        <taxon>BOP clade</taxon>
        <taxon>Oryzoideae</taxon>
        <taxon>Oryzeae</taxon>
        <taxon>Oryzinae</taxon>
        <taxon>Leersia</taxon>
    </lineage>
</organism>
<dbReference type="HOGENOM" id="CLU_020709_0_0_1"/>
<protein>
    <submittedName>
        <fullName evidence="2">Uncharacterized protein</fullName>
    </submittedName>
</protein>
<accession>A0A0D9VVC1</accession>
<proteinExistence type="predicted"/>
<evidence type="ECO:0000313" key="3">
    <source>
        <dbReference type="Proteomes" id="UP000032180"/>
    </source>
</evidence>
<feature type="coiled-coil region" evidence="1">
    <location>
        <begin position="205"/>
        <end position="232"/>
    </location>
</feature>
<evidence type="ECO:0000313" key="2">
    <source>
        <dbReference type="EnsemblPlants" id="LPERR03G18560.1"/>
    </source>
</evidence>
<evidence type="ECO:0000256" key="1">
    <source>
        <dbReference type="SAM" id="Coils"/>
    </source>
</evidence>
<dbReference type="AlphaFoldDB" id="A0A0D9VVC1"/>
<reference evidence="2 3" key="1">
    <citation type="submission" date="2012-08" db="EMBL/GenBank/DDBJ databases">
        <title>Oryza genome evolution.</title>
        <authorList>
            <person name="Wing R.A."/>
        </authorList>
    </citation>
    <scope>NUCLEOTIDE SEQUENCE</scope>
</reference>
<dbReference type="EnsemblPlants" id="LPERR03G18560.1">
    <property type="protein sequence ID" value="LPERR03G18560.1"/>
    <property type="gene ID" value="LPERR03G18560"/>
</dbReference>
<keyword evidence="1" id="KW-0175">Coiled coil</keyword>
<keyword evidence="3" id="KW-1185">Reference proteome</keyword>
<reference evidence="3" key="2">
    <citation type="submission" date="2013-12" db="EMBL/GenBank/DDBJ databases">
        <authorList>
            <person name="Yu Y."/>
            <person name="Lee S."/>
            <person name="de Baynast K."/>
            <person name="Wissotski M."/>
            <person name="Liu L."/>
            <person name="Talag J."/>
            <person name="Goicoechea J."/>
            <person name="Angelova A."/>
            <person name="Jetty R."/>
            <person name="Kudrna D."/>
            <person name="Golser W."/>
            <person name="Rivera L."/>
            <person name="Zhang J."/>
            <person name="Wing R."/>
        </authorList>
    </citation>
    <scope>NUCLEOTIDE SEQUENCE</scope>
</reference>
<dbReference type="Proteomes" id="UP000032180">
    <property type="component" value="Chromosome 3"/>
</dbReference>
<reference evidence="2" key="3">
    <citation type="submission" date="2015-04" db="UniProtKB">
        <authorList>
            <consortium name="EnsemblPlants"/>
        </authorList>
    </citation>
    <scope>IDENTIFICATION</scope>
</reference>
<name>A0A0D9VVC1_9ORYZ</name>
<sequence>MVAQEDPTDLVGAMRKVVQAVDGIDSLLEAAKRCAEAASDALADAVRLLQEDTDAAEILADNLLALVPDGEAIVDAAAKLITRAPSGAPVLPGSIRASRDLVAGLYLFRLRLPADGLLQTARNHLRIAIRNNEAVDYFVRHKCIPAPELAVRPTHAKDWTDCQELFVKRGDRARRRLDAAVKAAAYGQGAHPLCLAKSPQREEYMEEAKRFLRTAIDELDEAQEELREMGNTFPSPGVVVRCGPLASIAEQDQLDIRCIIFAFYNFIIRFYYIKGDLLDADAAEILDADMLAALAPPSAGQGDPSFPYDATLAAAATLFDTLSSGAPRLEGSIRAARDLISTEFALGVPKPEALRGLQSAFDGEGAFFKLDHCFRVGAPMILHVQEGDQTWEAWTREAYRIKQFSDEALKRMNIAGYEAMDAADLAGSHCLVKSPKRLDHMNEVKMDLLVGIEHVAKASAALDTVHETIELMEKILLQAMGDAHIAGNGFANHIPANPWRPVLITRAELLPPSSCSHRSEMENCNCK</sequence>
<dbReference type="Gramene" id="LPERR03G18560.1">
    <property type="protein sequence ID" value="LPERR03G18560.1"/>
    <property type="gene ID" value="LPERR03G18560"/>
</dbReference>